<reference evidence="1 2" key="1">
    <citation type="journal article" date="2019" name="J Genomics">
        <title>The Draft Genome of a Hydrogen-producing Cyanobacterium, Arthrospira platensis NIES-46.</title>
        <authorList>
            <person name="Suzuki S."/>
            <person name="Yamaguchi H."/>
            <person name="Kawachi M."/>
        </authorList>
    </citation>
    <scope>NUCLEOTIDE SEQUENCE [LARGE SCALE GENOMIC DNA]</scope>
    <source>
        <strain evidence="1 2">NIES-46</strain>
    </source>
</reference>
<gene>
    <name evidence="1" type="ORF">NIES46_02530</name>
</gene>
<evidence type="ECO:0000313" key="1">
    <source>
        <dbReference type="EMBL" id="GCE92217.1"/>
    </source>
</evidence>
<keyword evidence="2" id="KW-1185">Reference proteome</keyword>
<protein>
    <submittedName>
        <fullName evidence="1">Uncharacterized protein</fullName>
    </submittedName>
</protein>
<dbReference type="EMBL" id="BIMW01000004">
    <property type="protein sequence ID" value="GCE92217.1"/>
    <property type="molecule type" value="Genomic_DNA"/>
</dbReference>
<comment type="caution">
    <text evidence="1">The sequence shown here is derived from an EMBL/GenBank/DDBJ whole genome shotgun (WGS) entry which is preliminary data.</text>
</comment>
<organism evidence="1 2">
    <name type="scientific">Limnospira platensis NIES-46</name>
    <dbReference type="NCBI Taxonomy" id="1236695"/>
    <lineage>
        <taxon>Bacteria</taxon>
        <taxon>Bacillati</taxon>
        <taxon>Cyanobacteriota</taxon>
        <taxon>Cyanophyceae</taxon>
        <taxon>Oscillatoriophycideae</taxon>
        <taxon>Oscillatoriales</taxon>
        <taxon>Sirenicapillariaceae</taxon>
        <taxon>Limnospira</taxon>
    </lineage>
</organism>
<accession>A0A5M3T0E1</accession>
<sequence>MEAVEDYLSLFDDPPPLLMPIIGQGLRRRDYN</sequence>
<evidence type="ECO:0000313" key="2">
    <source>
        <dbReference type="Proteomes" id="UP000326169"/>
    </source>
</evidence>
<proteinExistence type="predicted"/>
<dbReference type="Proteomes" id="UP000326169">
    <property type="component" value="Unassembled WGS sequence"/>
</dbReference>
<name>A0A5M3T0E1_LIMPL</name>